<protein>
    <submittedName>
        <fullName evidence="4">Chymotrypsin inhibitor-like isoform X1</fullName>
    </submittedName>
</protein>
<dbReference type="SUPFAM" id="SSF57567">
    <property type="entry name" value="Serine protease inhibitors"/>
    <property type="match status" value="1"/>
</dbReference>
<dbReference type="InterPro" id="IPR036084">
    <property type="entry name" value="Ser_inhib-like_sf"/>
</dbReference>
<organism evidence="3 4">
    <name type="scientific">Nicrophorus vespilloides</name>
    <name type="common">Boreal carrion beetle</name>
    <dbReference type="NCBI Taxonomy" id="110193"/>
    <lineage>
        <taxon>Eukaryota</taxon>
        <taxon>Metazoa</taxon>
        <taxon>Ecdysozoa</taxon>
        <taxon>Arthropoda</taxon>
        <taxon>Hexapoda</taxon>
        <taxon>Insecta</taxon>
        <taxon>Pterygota</taxon>
        <taxon>Neoptera</taxon>
        <taxon>Endopterygota</taxon>
        <taxon>Coleoptera</taxon>
        <taxon>Polyphaga</taxon>
        <taxon>Staphyliniformia</taxon>
        <taxon>Silphidae</taxon>
        <taxon>Nicrophorinae</taxon>
        <taxon>Nicrophorus</taxon>
    </lineage>
</organism>
<dbReference type="RefSeq" id="XP_017786986.1">
    <property type="nucleotide sequence ID" value="XM_017931497.1"/>
</dbReference>
<accession>A0ABM1NJI6</accession>
<keyword evidence="1" id="KW-0732">Signal</keyword>
<dbReference type="Proteomes" id="UP000695000">
    <property type="component" value="Unplaced"/>
</dbReference>
<sequence length="80" mass="8676">MKSRIMFCLLLVAMCSVAEQCGKNEVFNLCGSACHPNERSCILPILLVDVNCLAVCISMCVCTPGYLRHPSGYCVTQGNC</sequence>
<evidence type="ECO:0000259" key="2">
    <source>
        <dbReference type="Pfam" id="PF01826"/>
    </source>
</evidence>
<dbReference type="GeneID" id="108569808"/>
<evidence type="ECO:0000313" key="3">
    <source>
        <dbReference type="Proteomes" id="UP000695000"/>
    </source>
</evidence>
<feature type="chain" id="PRO_5046686408" evidence="1">
    <location>
        <begin position="19"/>
        <end position="80"/>
    </location>
</feature>
<reference evidence="4" key="1">
    <citation type="submission" date="2025-08" db="UniProtKB">
        <authorList>
            <consortium name="RefSeq"/>
        </authorList>
    </citation>
    <scope>IDENTIFICATION</scope>
    <source>
        <tissue evidence="4">Whole Larva</tissue>
    </source>
</reference>
<proteinExistence type="predicted"/>
<dbReference type="InterPro" id="IPR002919">
    <property type="entry name" value="TIL_dom"/>
</dbReference>
<dbReference type="Gene3D" id="2.10.25.10">
    <property type="entry name" value="Laminin"/>
    <property type="match status" value="1"/>
</dbReference>
<dbReference type="Pfam" id="PF01826">
    <property type="entry name" value="TIL"/>
    <property type="match status" value="1"/>
</dbReference>
<dbReference type="CDD" id="cd19941">
    <property type="entry name" value="TIL"/>
    <property type="match status" value="1"/>
</dbReference>
<evidence type="ECO:0000313" key="4">
    <source>
        <dbReference type="RefSeq" id="XP_017786986.1"/>
    </source>
</evidence>
<keyword evidence="3" id="KW-1185">Reference proteome</keyword>
<gene>
    <name evidence="4" type="primary">LOC108569808</name>
</gene>
<feature type="signal peptide" evidence="1">
    <location>
        <begin position="1"/>
        <end position="18"/>
    </location>
</feature>
<name>A0ABM1NJI6_NICVS</name>
<feature type="domain" description="TIL" evidence="2">
    <location>
        <begin position="21"/>
        <end position="80"/>
    </location>
</feature>
<evidence type="ECO:0000256" key="1">
    <source>
        <dbReference type="SAM" id="SignalP"/>
    </source>
</evidence>